<keyword evidence="1" id="KW-0812">Transmembrane</keyword>
<evidence type="ECO:0000256" key="1">
    <source>
        <dbReference type="SAM" id="Phobius"/>
    </source>
</evidence>
<accession>A0A9P7E2M5</accession>
<protein>
    <recommendedName>
        <fullName evidence="4">Glycosyltransferase family 25 protein</fullName>
    </recommendedName>
</protein>
<dbReference type="AlphaFoldDB" id="A0A9P7E2M5"/>
<comment type="caution">
    <text evidence="2">The sequence shown here is derived from an EMBL/GenBank/DDBJ whole genome shotgun (WGS) entry which is preliminary data.</text>
</comment>
<keyword evidence="1" id="KW-0472">Membrane</keyword>
<feature type="transmembrane region" description="Helical" evidence="1">
    <location>
        <begin position="12"/>
        <end position="32"/>
    </location>
</feature>
<keyword evidence="3" id="KW-1185">Reference proteome</keyword>
<evidence type="ECO:0008006" key="4">
    <source>
        <dbReference type="Google" id="ProtNLM"/>
    </source>
</evidence>
<name>A0A9P7E2M5_9AGAM</name>
<evidence type="ECO:0000313" key="2">
    <source>
        <dbReference type="EMBL" id="KAG1809800.1"/>
    </source>
</evidence>
<dbReference type="EMBL" id="JABBWE010000001">
    <property type="protein sequence ID" value="KAG1809800.1"/>
    <property type="molecule type" value="Genomic_DNA"/>
</dbReference>
<proteinExistence type="predicted"/>
<keyword evidence="1" id="KW-1133">Transmembrane helix</keyword>
<dbReference type="RefSeq" id="XP_041167465.1">
    <property type="nucleotide sequence ID" value="XM_041301134.1"/>
</dbReference>
<dbReference type="GeneID" id="64594898"/>
<sequence length="406" mass="45557">MVTNLFVSRVGIARYIYLVLGVILVLGSWIPALRVVSPQLSSLPSFVHSRVHWKEGDHSEVSCSTKNFTTLFSPSSTQLGIASEVYLISLPWRQDRRKQMGHLQASKEISWTVVDALDPSDITIGHIFEQIVSQRSLQPSKGPLDDLESIFRWPADINAIASSTEYFGASGSDLWTSADTQNSRHTTLSSLSVSHHPNVTCATQDNSVPPFNPSLPDWMILTAPKISCWYSHVSAIRQFINRVNTTPEDVAVFLEDDIDMERDIEIRMRHIWPSLPHGWDMVFLGHCWSNESFYSALPSPQVMSPLYDLPTRSHIHPSYSPRCTHAYALSLSGARRLLQHLRYPPFAYSRALDQAFSWLIESGRLRAFSIVPSVVIQRKVLSSDIFPGSGVGSAWREHLVNGVFGT</sequence>
<evidence type="ECO:0000313" key="3">
    <source>
        <dbReference type="Proteomes" id="UP000719766"/>
    </source>
</evidence>
<organism evidence="2 3">
    <name type="scientific">Suillus plorans</name>
    <dbReference type="NCBI Taxonomy" id="116603"/>
    <lineage>
        <taxon>Eukaryota</taxon>
        <taxon>Fungi</taxon>
        <taxon>Dikarya</taxon>
        <taxon>Basidiomycota</taxon>
        <taxon>Agaricomycotina</taxon>
        <taxon>Agaricomycetes</taxon>
        <taxon>Agaricomycetidae</taxon>
        <taxon>Boletales</taxon>
        <taxon>Suillineae</taxon>
        <taxon>Suillaceae</taxon>
        <taxon>Suillus</taxon>
    </lineage>
</organism>
<gene>
    <name evidence="2" type="ORF">HD556DRAFT_1315764</name>
</gene>
<dbReference type="OrthoDB" id="47375at2759"/>
<reference evidence="2" key="1">
    <citation type="journal article" date="2020" name="New Phytol.">
        <title>Comparative genomics reveals dynamic genome evolution in host specialist ectomycorrhizal fungi.</title>
        <authorList>
            <person name="Lofgren L.A."/>
            <person name="Nguyen N.H."/>
            <person name="Vilgalys R."/>
            <person name="Ruytinx J."/>
            <person name="Liao H.L."/>
            <person name="Branco S."/>
            <person name="Kuo A."/>
            <person name="LaButti K."/>
            <person name="Lipzen A."/>
            <person name="Andreopoulos W."/>
            <person name="Pangilinan J."/>
            <person name="Riley R."/>
            <person name="Hundley H."/>
            <person name="Na H."/>
            <person name="Barry K."/>
            <person name="Grigoriev I.V."/>
            <person name="Stajich J.E."/>
            <person name="Kennedy P.G."/>
        </authorList>
    </citation>
    <scope>NUCLEOTIDE SEQUENCE</scope>
    <source>
        <strain evidence="2">S12</strain>
    </source>
</reference>
<dbReference type="Proteomes" id="UP000719766">
    <property type="component" value="Unassembled WGS sequence"/>
</dbReference>